<comment type="similarity">
    <text evidence="2">Belongs to the bZIP family. ATF subfamily.</text>
</comment>
<evidence type="ECO:0000256" key="4">
    <source>
        <dbReference type="ARBA" id="ARBA00023125"/>
    </source>
</evidence>
<keyword evidence="3" id="KW-0805">Transcription regulation</keyword>
<dbReference type="AlphaFoldDB" id="H9H5X6"/>
<keyword evidence="4" id="KW-0238">DNA-binding</keyword>
<evidence type="ECO:0000256" key="7">
    <source>
        <dbReference type="ARBA" id="ARBA00023242"/>
    </source>
</evidence>
<dbReference type="GO" id="GO:0006355">
    <property type="term" value="P:regulation of DNA-templated transcription"/>
    <property type="evidence" value="ECO:0000318"/>
    <property type="project" value="GO_Central"/>
</dbReference>
<evidence type="ECO:0000256" key="1">
    <source>
        <dbReference type="ARBA" id="ARBA00004123"/>
    </source>
</evidence>
<dbReference type="Proteomes" id="UP000002280">
    <property type="component" value="Unplaced"/>
</dbReference>
<reference evidence="8" key="3">
    <citation type="submission" date="2025-09" db="UniProtKB">
        <authorList>
            <consortium name="Ensembl"/>
        </authorList>
    </citation>
    <scope>IDENTIFICATION</scope>
</reference>
<dbReference type="GO" id="GO:0005634">
    <property type="term" value="C:nucleus"/>
    <property type="evidence" value="ECO:0000318"/>
    <property type="project" value="GO_Central"/>
</dbReference>
<evidence type="ECO:0000256" key="5">
    <source>
        <dbReference type="ARBA" id="ARBA00023159"/>
    </source>
</evidence>
<evidence type="ECO:0000256" key="2">
    <source>
        <dbReference type="ARBA" id="ARBA00009050"/>
    </source>
</evidence>
<evidence type="ECO:0000313" key="9">
    <source>
        <dbReference type="Proteomes" id="UP000002280"/>
    </source>
</evidence>
<comment type="subcellular location">
    <subcellularLocation>
        <location evidence="1">Nucleus</location>
    </subcellularLocation>
</comment>
<reference evidence="8" key="1">
    <citation type="journal article" date="2007" name="Nature">
        <title>Genome of the marsupial Monodelphis domestica reveals innovation in non-coding sequences.</title>
        <authorList>
            <person name="Mikkelsen T.S."/>
            <person name="Wakefield M.J."/>
            <person name="Aken B."/>
            <person name="Amemiya C.T."/>
            <person name="Chang J.L."/>
            <person name="Duke S."/>
            <person name="Garber M."/>
            <person name="Gentles A.J."/>
            <person name="Goodstadt L."/>
            <person name="Heger A."/>
            <person name="Jurka J."/>
            <person name="Kamal M."/>
            <person name="Mauceli E."/>
            <person name="Searle S.M."/>
            <person name="Sharpe T."/>
            <person name="Baker M.L."/>
            <person name="Batzer M.A."/>
            <person name="Benos P.V."/>
            <person name="Belov K."/>
            <person name="Clamp M."/>
            <person name="Cook A."/>
            <person name="Cuff J."/>
            <person name="Das R."/>
            <person name="Davidow L."/>
            <person name="Deakin J.E."/>
            <person name="Fazzari M.J."/>
            <person name="Glass J.L."/>
            <person name="Grabherr M."/>
            <person name="Greally J.M."/>
            <person name="Gu W."/>
            <person name="Hore T.A."/>
            <person name="Huttley G.A."/>
            <person name="Kleber M."/>
            <person name="Jirtle R.L."/>
            <person name="Koina E."/>
            <person name="Lee J.T."/>
            <person name="Mahony S."/>
            <person name="Marra M.A."/>
            <person name="Miller R.D."/>
            <person name="Nicholls R.D."/>
            <person name="Oda M."/>
            <person name="Papenfuss A.T."/>
            <person name="Parra Z.E."/>
            <person name="Pollock D.D."/>
            <person name="Ray D.A."/>
            <person name="Schein J.E."/>
            <person name="Speed T.P."/>
            <person name="Thompson K."/>
            <person name="VandeBerg J.L."/>
            <person name="Wade C.M."/>
            <person name="Walker J.A."/>
            <person name="Waters P.D."/>
            <person name="Webber C."/>
            <person name="Weidman J.R."/>
            <person name="Xie X."/>
            <person name="Zody M.C."/>
            <person name="Baldwin J."/>
            <person name="Abdouelleil A."/>
            <person name="Abdulkadir J."/>
            <person name="Abebe A."/>
            <person name="Abera B."/>
            <person name="Abreu J."/>
            <person name="Acer S.C."/>
            <person name="Aftuck L."/>
            <person name="Alexander A."/>
            <person name="An P."/>
            <person name="Anderson E."/>
            <person name="Anderson S."/>
            <person name="Arachi H."/>
            <person name="Azer M."/>
            <person name="Bachantsang P."/>
            <person name="Barry A."/>
            <person name="Bayul T."/>
            <person name="Berlin A."/>
            <person name="Bessette D."/>
            <person name="Bloom T."/>
            <person name="Bloom T."/>
            <person name="Boguslavskiy L."/>
            <person name="Bonnet C."/>
            <person name="Boukhgalter B."/>
            <person name="Bourzgui I."/>
            <person name="Brown A."/>
            <person name="Cahill P."/>
            <person name="Channer S."/>
            <person name="Cheshatsang Y."/>
            <person name="Chuda L."/>
            <person name="Citroen M."/>
            <person name="Collymore A."/>
            <person name="Cooke P."/>
            <person name="Costello M."/>
            <person name="D'Aco K."/>
            <person name="Daza R."/>
            <person name="De Haan G."/>
            <person name="DeGray S."/>
            <person name="DeMaso C."/>
            <person name="Dhargay N."/>
            <person name="Dooley K."/>
            <person name="Dooley E."/>
            <person name="Doricent M."/>
            <person name="Dorje P."/>
            <person name="Dorjee K."/>
            <person name="Dupes A."/>
            <person name="Elong R."/>
            <person name="Falk J."/>
            <person name="Farina A."/>
            <person name="Faro S."/>
            <person name="Ferguson D."/>
            <person name="Fisher S."/>
            <person name="Foley C.D."/>
            <person name="Franke A."/>
            <person name="Friedrich D."/>
            <person name="Gadbois L."/>
            <person name="Gearin G."/>
            <person name="Gearin C.R."/>
            <person name="Giannoukos G."/>
            <person name="Goode T."/>
            <person name="Graham J."/>
            <person name="Grandbois E."/>
            <person name="Grewal S."/>
            <person name="Gyaltsen K."/>
            <person name="Hafez N."/>
            <person name="Hagos B."/>
            <person name="Hall J."/>
            <person name="Henson C."/>
            <person name="Hollinger A."/>
            <person name="Honan T."/>
            <person name="Huard M.D."/>
            <person name="Hughes L."/>
            <person name="Hurhula B."/>
            <person name="Husby M.E."/>
            <person name="Kamat A."/>
            <person name="Kanga B."/>
            <person name="Kashin S."/>
            <person name="Khazanovich D."/>
            <person name="Kisner P."/>
            <person name="Lance K."/>
            <person name="Lara M."/>
            <person name="Lee W."/>
            <person name="Lennon N."/>
            <person name="Letendre F."/>
            <person name="LeVine R."/>
            <person name="Lipovsky A."/>
            <person name="Liu X."/>
            <person name="Liu J."/>
            <person name="Liu S."/>
            <person name="Lokyitsang T."/>
            <person name="Lokyitsang Y."/>
            <person name="Lubonja R."/>
            <person name="Lui A."/>
            <person name="MacDonald P."/>
            <person name="Magnisalis V."/>
            <person name="Maru K."/>
            <person name="Matthews C."/>
            <person name="McCusker W."/>
            <person name="McDonough S."/>
            <person name="Mehta T."/>
            <person name="Meldrim J."/>
            <person name="Meneus L."/>
            <person name="Mihai O."/>
            <person name="Mihalev A."/>
            <person name="Mihova T."/>
            <person name="Mittelman R."/>
            <person name="Mlenga V."/>
            <person name="Montmayeur A."/>
            <person name="Mulrain L."/>
            <person name="Navidi A."/>
            <person name="Naylor J."/>
            <person name="Negash T."/>
            <person name="Nguyen T."/>
            <person name="Nguyen N."/>
            <person name="Nicol R."/>
            <person name="Norbu C."/>
            <person name="Norbu N."/>
            <person name="Novod N."/>
            <person name="O'Neill B."/>
            <person name="Osman S."/>
            <person name="Markiewicz E."/>
            <person name="Oyono O.L."/>
            <person name="Patti C."/>
            <person name="Phunkhang P."/>
            <person name="Pierre F."/>
            <person name="Priest M."/>
            <person name="Raghuraman S."/>
            <person name="Rege F."/>
            <person name="Reyes R."/>
            <person name="Rise C."/>
            <person name="Rogov P."/>
            <person name="Ross K."/>
            <person name="Ryan E."/>
            <person name="Settipalli S."/>
            <person name="Shea T."/>
            <person name="Sherpa N."/>
            <person name="Shi L."/>
            <person name="Shih D."/>
            <person name="Sparrow T."/>
            <person name="Spaulding J."/>
            <person name="Stalker J."/>
            <person name="Stange-Thomann N."/>
            <person name="Stavropoulos S."/>
            <person name="Stone C."/>
            <person name="Strader C."/>
            <person name="Tesfaye S."/>
            <person name="Thomson T."/>
            <person name="Thoulutsang Y."/>
            <person name="Thoulutsang D."/>
            <person name="Topham K."/>
            <person name="Topping I."/>
            <person name="Tsamla T."/>
            <person name="Vassiliev H."/>
            <person name="Vo A."/>
            <person name="Wangchuk T."/>
            <person name="Wangdi T."/>
            <person name="Weiand M."/>
            <person name="Wilkinson J."/>
            <person name="Wilson A."/>
            <person name="Yadav S."/>
            <person name="Young G."/>
            <person name="Yu Q."/>
            <person name="Zembek L."/>
            <person name="Zhong D."/>
            <person name="Zimmer A."/>
            <person name="Zwirko Z."/>
            <person name="Jaffe D.B."/>
            <person name="Alvarez P."/>
            <person name="Brockman W."/>
            <person name="Butler J."/>
            <person name="Chin C."/>
            <person name="Gnerre S."/>
            <person name="MacCallum I."/>
            <person name="Graves J.A."/>
            <person name="Ponting C.P."/>
            <person name="Breen M."/>
            <person name="Samollow P.B."/>
            <person name="Lander E.S."/>
            <person name="Lindblad-Toh K."/>
        </authorList>
    </citation>
    <scope>NUCLEOTIDE SEQUENCE [LARGE SCALE GENOMIC DNA]</scope>
</reference>
<keyword evidence="6" id="KW-0804">Transcription</keyword>
<dbReference type="Ensembl" id="ENSMODT00000001797.3">
    <property type="protein sequence ID" value="ENSMODP00000001760.3"/>
    <property type="gene ID" value="ENSMODG00000001452.3"/>
</dbReference>
<evidence type="ECO:0000256" key="3">
    <source>
        <dbReference type="ARBA" id="ARBA00023015"/>
    </source>
</evidence>
<dbReference type="eggNOG" id="KOG4515">
    <property type="taxonomic scope" value="Eukaryota"/>
</dbReference>
<reference evidence="8" key="2">
    <citation type="submission" date="2025-08" db="UniProtKB">
        <authorList>
            <consortium name="Ensembl"/>
        </authorList>
    </citation>
    <scope>IDENTIFICATION</scope>
</reference>
<dbReference type="Bgee" id="ENSMODG00000001452">
    <property type="expression patterns" value="Expressed in skeletal muscle tissue and 14 other cell types or tissues"/>
</dbReference>
<dbReference type="InParanoid" id="H9H5X6"/>
<dbReference type="GO" id="GO:0003677">
    <property type="term" value="F:DNA binding"/>
    <property type="evidence" value="ECO:0007669"/>
    <property type="project" value="UniProtKB-KW"/>
</dbReference>
<keyword evidence="7" id="KW-0539">Nucleus</keyword>
<dbReference type="GeneTree" id="ENSGT00390000005388"/>
<protein>
    <submittedName>
        <fullName evidence="8">Uncharacterized protein</fullName>
    </submittedName>
</protein>
<dbReference type="InterPro" id="IPR039250">
    <property type="entry name" value="CREBL2/REPTOR-BP"/>
</dbReference>
<dbReference type="PANTHER" id="PTHR21051">
    <property type="entry name" value="CAMP-RESPONSIVE ELEMENT-BINDING PROTEIN-LIKE 2"/>
    <property type="match status" value="1"/>
</dbReference>
<evidence type="ECO:0000313" key="8">
    <source>
        <dbReference type="Ensembl" id="ENSMODP00000001760.3"/>
    </source>
</evidence>
<evidence type="ECO:0000256" key="6">
    <source>
        <dbReference type="ARBA" id="ARBA00023163"/>
    </source>
</evidence>
<organism evidence="8 9">
    <name type="scientific">Monodelphis domestica</name>
    <name type="common">Gray short-tailed opossum</name>
    <dbReference type="NCBI Taxonomy" id="13616"/>
    <lineage>
        <taxon>Eukaryota</taxon>
        <taxon>Metazoa</taxon>
        <taxon>Chordata</taxon>
        <taxon>Craniata</taxon>
        <taxon>Vertebrata</taxon>
        <taxon>Euteleostomi</taxon>
        <taxon>Mammalia</taxon>
        <taxon>Metatheria</taxon>
        <taxon>Didelphimorphia</taxon>
        <taxon>Didelphidae</taxon>
        <taxon>Monodelphis</taxon>
    </lineage>
</organism>
<keyword evidence="5" id="KW-0010">Activator</keyword>
<proteinExistence type="inferred from homology"/>
<keyword evidence="9" id="KW-1185">Reference proteome</keyword>
<dbReference type="OMA" id="LEMTETC"/>
<dbReference type="STRING" id="13616.ENSMODP00000001760"/>
<name>H9H5X6_MONDO</name>
<dbReference type="PANTHER" id="PTHR21051:SF4">
    <property type="entry name" value="CAMP-RESPONSIVE ELEMENT-BINDING PROTEIN-LIKE 2"/>
    <property type="match status" value="1"/>
</dbReference>
<dbReference type="HOGENOM" id="CLU_134161_0_0_1"/>
<accession>H9H5X6</accession>
<sequence>MDDSKVVGGKVKKAGKHVGKAARIHLKAKLERCQQSARERRAKKKPRYRYLEELVSREELEMSKHWCMAHDKVYKALKNILISTRY</sequence>